<proteinExistence type="predicted"/>
<organism evidence="2 3">
    <name type="scientific">Listeria rocourtiae</name>
    <dbReference type="NCBI Taxonomy" id="647910"/>
    <lineage>
        <taxon>Bacteria</taxon>
        <taxon>Bacillati</taxon>
        <taxon>Bacillota</taxon>
        <taxon>Bacilli</taxon>
        <taxon>Bacillales</taxon>
        <taxon>Listeriaceae</taxon>
        <taxon>Listeria</taxon>
    </lineage>
</organism>
<evidence type="ECO:0000259" key="1">
    <source>
        <dbReference type="Pfam" id="PF12728"/>
    </source>
</evidence>
<dbReference type="STRING" id="1265846.PROCOU_08567"/>
<protein>
    <recommendedName>
        <fullName evidence="1">Helix-turn-helix domain-containing protein</fullName>
    </recommendedName>
</protein>
<dbReference type="OrthoDB" id="2361756at2"/>
<evidence type="ECO:0000313" key="3">
    <source>
        <dbReference type="Proteomes" id="UP000295558"/>
    </source>
</evidence>
<name>A0A4R6ZLA0_9LIST</name>
<dbReference type="EMBL" id="SNZK01000005">
    <property type="protein sequence ID" value="TDR53173.1"/>
    <property type="molecule type" value="Genomic_DNA"/>
</dbReference>
<dbReference type="Pfam" id="PF12728">
    <property type="entry name" value="HTH_17"/>
    <property type="match status" value="1"/>
</dbReference>
<dbReference type="InterPro" id="IPR041657">
    <property type="entry name" value="HTH_17"/>
</dbReference>
<evidence type="ECO:0000313" key="2">
    <source>
        <dbReference type="EMBL" id="TDR53173.1"/>
    </source>
</evidence>
<keyword evidence="3" id="KW-1185">Reference proteome</keyword>
<comment type="caution">
    <text evidence="2">The sequence shown here is derived from an EMBL/GenBank/DDBJ whole genome shotgun (WGS) entry which is preliminary data.</text>
</comment>
<dbReference type="AlphaFoldDB" id="A0A4R6ZLA0"/>
<sequence>MENKELIEMLDEYFLSTKEAIEYLDISRQCFFSLVSRGKISKIKKGSVVLYYRHEIENRKIDAEWLRKKYNYIAE</sequence>
<dbReference type="Proteomes" id="UP000295558">
    <property type="component" value="Unassembled WGS sequence"/>
</dbReference>
<dbReference type="RefSeq" id="WP_036071051.1">
    <property type="nucleotide sequence ID" value="NZ_JAARQJ010000006.1"/>
</dbReference>
<reference evidence="2 3" key="1">
    <citation type="submission" date="2019-03" db="EMBL/GenBank/DDBJ databases">
        <title>Genomic Encyclopedia of Type Strains, Phase III (KMG-III): the genomes of soil and plant-associated and newly described type strains.</title>
        <authorList>
            <person name="Whitman W."/>
        </authorList>
    </citation>
    <scope>NUCLEOTIDE SEQUENCE [LARGE SCALE GENOMIC DNA]</scope>
    <source>
        <strain evidence="2 3">CECT 7972</strain>
    </source>
</reference>
<accession>A0A4R6ZLA0</accession>
<gene>
    <name evidence="2" type="ORF">DFP96_10597</name>
</gene>
<feature type="domain" description="Helix-turn-helix" evidence="1">
    <location>
        <begin position="14"/>
        <end position="57"/>
    </location>
</feature>